<name>A0ACD5J577_9ENTR</name>
<dbReference type="EMBL" id="CP187985">
    <property type="protein sequence ID" value="XSF56472.1"/>
    <property type="molecule type" value="Genomic_DNA"/>
</dbReference>
<protein>
    <submittedName>
        <fullName evidence="1">Uncharacterized protein</fullName>
    </submittedName>
</protein>
<reference evidence="1" key="1">
    <citation type="submission" date="2025-05" db="EMBL/GenBank/DDBJ databases">
        <title>FDA Reference Genome datasets for Cronobacter.</title>
        <authorList>
            <person name="Gopinath G.R."/>
        </authorList>
    </citation>
    <scope>NUCLEOTIDE SEQUENCE</scope>
    <source>
        <strain evidence="1">MOD1-Sh41s</strain>
    </source>
</reference>
<accession>A0ACD5J577</accession>
<proteinExistence type="predicted"/>
<dbReference type="Proteomes" id="UP000244623">
    <property type="component" value="Plasmid pCturSh41s_1"/>
</dbReference>
<evidence type="ECO:0000313" key="1">
    <source>
        <dbReference type="EMBL" id="XSF56472.1"/>
    </source>
</evidence>
<geneLocation type="plasmid" evidence="1 2">
    <name>pCturSh41s_1</name>
</geneLocation>
<organism evidence="1 2">
    <name type="scientific">Cronobacter turicensis</name>
    <dbReference type="NCBI Taxonomy" id="413502"/>
    <lineage>
        <taxon>Bacteria</taxon>
        <taxon>Pseudomonadati</taxon>
        <taxon>Pseudomonadota</taxon>
        <taxon>Gammaproteobacteria</taxon>
        <taxon>Enterobacterales</taxon>
        <taxon>Enterobacteriaceae</taxon>
        <taxon>Cronobacter</taxon>
    </lineage>
</organism>
<sequence length="231" mass="26264">MMKYNINITNCYHKLICLDNNIGLNSYFSILDLVNKKERATILLNNIVVNMHDESWYGAIAGNNNNSIVTRVLNDLSVNDLDVFTLMLQRAELMVSGIKCVYIKLSTSTGDYYHSTGNEFCIGDKQIWLAGSCSDYGNSVIDIILIFDGEIDLSFYESDVVIESINYDNFINPLDVDNFNKAYDSFISLKKINIEDLGFNNIKSGLLGFYENVKYFDHGENGDIAIKHYKF</sequence>
<gene>
    <name evidence="1" type="ORF">BS411_021035</name>
</gene>
<keyword evidence="1" id="KW-0614">Plasmid</keyword>
<evidence type="ECO:0000313" key="2">
    <source>
        <dbReference type="Proteomes" id="UP000244623"/>
    </source>
</evidence>